<dbReference type="GO" id="GO:0005634">
    <property type="term" value="C:nucleus"/>
    <property type="evidence" value="ECO:0007669"/>
    <property type="project" value="UniProtKB-SubCell"/>
</dbReference>
<dbReference type="Proteomes" id="UP000189705">
    <property type="component" value="Unplaced"/>
</dbReference>
<feature type="domain" description="BHLH" evidence="7">
    <location>
        <begin position="1"/>
        <end position="58"/>
    </location>
</feature>
<feature type="compositionally biased region" description="Low complexity" evidence="6">
    <location>
        <begin position="176"/>
        <end position="198"/>
    </location>
</feature>
<gene>
    <name evidence="9" type="primary">LOC102371280</name>
</gene>
<dbReference type="SMART" id="SM00353">
    <property type="entry name" value="HLH"/>
    <property type="match status" value="1"/>
</dbReference>
<dbReference type="Gene3D" id="4.10.280.10">
    <property type="entry name" value="Helix-loop-helix DNA-binding domain"/>
    <property type="match status" value="1"/>
</dbReference>
<dbReference type="GeneID" id="102371280"/>
<sequence>MTSIKPLVEKRRRARINASLEQLRRLLQQNPEKQDARALSRLEKAEILEMTVQQLQRLKKPDIAASKDGQDFAAGYCHCLNAVSNFLSSDGSSLSQNIKSQILRQLEDASKVRSTVAPNQSPKIWQPQEANLPSTKPHLRQSSAFLCVTAPALLPPGTTMTLPALETQSRPREQMSQSPALGSQPPLLPSLSRTLTTPPATPQMWRPW</sequence>
<dbReference type="GO" id="GO:0046983">
    <property type="term" value="F:protein dimerization activity"/>
    <property type="evidence" value="ECO:0007669"/>
    <property type="project" value="InterPro"/>
</dbReference>
<dbReference type="InterPro" id="IPR050370">
    <property type="entry name" value="HES_HEY"/>
</dbReference>
<dbReference type="CDD" id="cd11410">
    <property type="entry name" value="bHLH_O_HES"/>
    <property type="match status" value="1"/>
</dbReference>
<evidence type="ECO:0000256" key="5">
    <source>
        <dbReference type="ARBA" id="ARBA00023242"/>
    </source>
</evidence>
<evidence type="ECO:0000313" key="9">
    <source>
        <dbReference type="RefSeq" id="XP_006039255.1"/>
    </source>
</evidence>
<evidence type="ECO:0000259" key="7">
    <source>
        <dbReference type="PROSITE" id="PS50888"/>
    </source>
</evidence>
<accession>A0A1U7SYS0</accession>
<dbReference type="RefSeq" id="XP_006039255.1">
    <property type="nucleotide sequence ID" value="XM_006039193.2"/>
</dbReference>
<keyword evidence="2" id="KW-0678">Repressor</keyword>
<name>A0A1U7SYS0_ALLSI</name>
<keyword evidence="4" id="KW-0804">Transcription</keyword>
<evidence type="ECO:0000256" key="4">
    <source>
        <dbReference type="ARBA" id="ARBA00023163"/>
    </source>
</evidence>
<dbReference type="PANTHER" id="PTHR10985">
    <property type="entry name" value="BASIC HELIX-LOOP-HELIX TRANSCRIPTION FACTOR, HES-RELATED"/>
    <property type="match status" value="1"/>
</dbReference>
<evidence type="ECO:0000256" key="6">
    <source>
        <dbReference type="SAM" id="MobiDB-lite"/>
    </source>
</evidence>
<evidence type="ECO:0000313" key="8">
    <source>
        <dbReference type="Proteomes" id="UP000189705"/>
    </source>
</evidence>
<dbReference type="KEGG" id="asn:102371280"/>
<keyword evidence="3" id="KW-0805">Transcription regulation</keyword>
<dbReference type="Pfam" id="PF00010">
    <property type="entry name" value="HLH"/>
    <property type="match status" value="1"/>
</dbReference>
<dbReference type="SUPFAM" id="SSF47459">
    <property type="entry name" value="HLH, helix-loop-helix DNA-binding domain"/>
    <property type="match status" value="1"/>
</dbReference>
<feature type="region of interest" description="Disordered" evidence="6">
    <location>
        <begin position="167"/>
        <end position="208"/>
    </location>
</feature>
<dbReference type="PROSITE" id="PS50888">
    <property type="entry name" value="BHLH"/>
    <property type="match status" value="1"/>
</dbReference>
<evidence type="ECO:0000256" key="2">
    <source>
        <dbReference type="ARBA" id="ARBA00022491"/>
    </source>
</evidence>
<dbReference type="InParanoid" id="A0A1U7SYS0"/>
<dbReference type="OrthoDB" id="6085656at2759"/>
<comment type="subcellular location">
    <subcellularLocation>
        <location evidence="1">Nucleus</location>
    </subcellularLocation>
</comment>
<protein>
    <submittedName>
        <fullName evidence="9">Transcription cofactor HES-6-like</fullName>
    </submittedName>
</protein>
<proteinExistence type="predicted"/>
<reference evidence="9" key="1">
    <citation type="submission" date="2025-08" db="UniProtKB">
        <authorList>
            <consortium name="RefSeq"/>
        </authorList>
    </citation>
    <scope>IDENTIFICATION</scope>
</reference>
<organism evidence="8 9">
    <name type="scientific">Alligator sinensis</name>
    <name type="common">Chinese alligator</name>
    <dbReference type="NCBI Taxonomy" id="38654"/>
    <lineage>
        <taxon>Eukaryota</taxon>
        <taxon>Metazoa</taxon>
        <taxon>Chordata</taxon>
        <taxon>Craniata</taxon>
        <taxon>Vertebrata</taxon>
        <taxon>Euteleostomi</taxon>
        <taxon>Archelosauria</taxon>
        <taxon>Archosauria</taxon>
        <taxon>Crocodylia</taxon>
        <taxon>Alligatoridae</taxon>
        <taxon>Alligatorinae</taxon>
        <taxon>Alligator</taxon>
    </lineage>
</organism>
<evidence type="ECO:0000256" key="3">
    <source>
        <dbReference type="ARBA" id="ARBA00023015"/>
    </source>
</evidence>
<dbReference type="InterPro" id="IPR036638">
    <property type="entry name" value="HLH_DNA-bd_sf"/>
</dbReference>
<evidence type="ECO:0000256" key="1">
    <source>
        <dbReference type="ARBA" id="ARBA00004123"/>
    </source>
</evidence>
<keyword evidence="5" id="KW-0539">Nucleus</keyword>
<keyword evidence="8" id="KW-1185">Reference proteome</keyword>
<dbReference type="eggNOG" id="KOG4304">
    <property type="taxonomic scope" value="Eukaryota"/>
</dbReference>
<dbReference type="InterPro" id="IPR011598">
    <property type="entry name" value="bHLH_dom"/>
</dbReference>
<dbReference type="AlphaFoldDB" id="A0A1U7SYS0"/>